<sequence>MFGNNRNELRQVYLSCWQLKKNNLPMDPMQEVVATIVELHPEYHQLLENDDIVDKDYSAETGESNPFLHMSMHIALHEQISTNRPKGINDCYQKLCQTHGGAHDAEHQMMECLGEALWQAQRDQTVPDEAKYLACLKNIAKIS</sequence>
<dbReference type="AlphaFoldDB" id="A0A3B0X4B7"/>
<evidence type="ECO:0008006" key="2">
    <source>
        <dbReference type="Google" id="ProtNLM"/>
    </source>
</evidence>
<accession>A0A3B0X4B7</accession>
<protein>
    <recommendedName>
        <fullName evidence="2">DUF1841 domain-containing protein</fullName>
    </recommendedName>
</protein>
<dbReference type="InterPro" id="IPR014993">
    <property type="entry name" value="DUF1841"/>
</dbReference>
<reference evidence="1" key="1">
    <citation type="submission" date="2018-06" db="EMBL/GenBank/DDBJ databases">
        <authorList>
            <person name="Zhirakovskaya E."/>
        </authorList>
    </citation>
    <scope>NUCLEOTIDE SEQUENCE</scope>
</reference>
<evidence type="ECO:0000313" key="1">
    <source>
        <dbReference type="EMBL" id="VAW50734.1"/>
    </source>
</evidence>
<proteinExistence type="predicted"/>
<name>A0A3B0X4B7_9ZZZZ</name>
<dbReference type="EMBL" id="UOFE01000006">
    <property type="protein sequence ID" value="VAW50734.1"/>
    <property type="molecule type" value="Genomic_DNA"/>
</dbReference>
<dbReference type="Pfam" id="PF08897">
    <property type="entry name" value="DUF1841"/>
    <property type="match status" value="1"/>
</dbReference>
<organism evidence="1">
    <name type="scientific">hydrothermal vent metagenome</name>
    <dbReference type="NCBI Taxonomy" id="652676"/>
    <lineage>
        <taxon>unclassified sequences</taxon>
        <taxon>metagenomes</taxon>
        <taxon>ecological metagenomes</taxon>
    </lineage>
</organism>
<gene>
    <name evidence="1" type="ORF">MNBD_GAMMA05-2662</name>
</gene>